<evidence type="ECO:0000313" key="4">
    <source>
        <dbReference type="Proteomes" id="UP001305779"/>
    </source>
</evidence>
<feature type="domain" description="Zn(2)-C6 fungal-type" evidence="2">
    <location>
        <begin position="9"/>
        <end position="37"/>
    </location>
</feature>
<protein>
    <recommendedName>
        <fullName evidence="2">Zn(2)-C6 fungal-type domain-containing protein</fullName>
    </recommendedName>
</protein>
<proteinExistence type="predicted"/>
<evidence type="ECO:0000259" key="2">
    <source>
        <dbReference type="PROSITE" id="PS50048"/>
    </source>
</evidence>
<evidence type="ECO:0000313" key="3">
    <source>
        <dbReference type="EMBL" id="KAK4506380.1"/>
    </source>
</evidence>
<dbReference type="CDD" id="cd00067">
    <property type="entry name" value="GAL4"/>
    <property type="match status" value="1"/>
</dbReference>
<sequence length="540" mass="59706">MPNYGRSGRCLTCKRRRVKCDEARPSCSPCRRLKVTCEGYAKSYAFKEQNYKFTSREAVKEDRQVALFQPAGEPSRSLLVGADVAVPFYLLHYASMGRSLAIGRGFYEVMIPAYNSEPSNSPLSLAISAVATGIYSFWRHQDAVKQQAQAPHHVQAVAALRSALERPEERARPATALAVLVLHLYESIHAVYSARSAEPVHHHGALSLLPTALSLDGLDGLIGAYVKGFVVHTEISSALRQKRSIHPAASSYVTKLQTSSLVPENFSSTLDSIGAPVAELQADFVRRMVAKLPFDIALEEQCRGWVTQAEQIEDLLQTWARDVPESWHPLRLTSGQDLDPSIPTYQSACDIYPSCQIATLWNLWRFHRLLLLKITAGASQRISSSSARHIQDLVDGICYSIPFYLGNRTKQSSLSDFADPEILLPSYHSLPPGDARRCHTALSKDEHHRHIVAYGAWHILSPLTNLLTLVKDEHGGRFVAGCLRAGQLEWIRGQLLRIGILVRLPAAMHSSDEIGGLAGYGKAEDLARQVRNGARFMSGP</sequence>
<reference evidence="3 4" key="1">
    <citation type="journal article" date="2023" name="G3 (Bethesda)">
        <title>A chromosome-level genome assembly of Zasmidium syzygii isolated from banana leaves.</title>
        <authorList>
            <person name="van Westerhoven A.C."/>
            <person name="Mehrabi R."/>
            <person name="Talebi R."/>
            <person name="Steentjes M.B.F."/>
            <person name="Corcolon B."/>
            <person name="Chong P.A."/>
            <person name="Kema G.H.J."/>
            <person name="Seidl M.F."/>
        </authorList>
    </citation>
    <scope>NUCLEOTIDE SEQUENCE [LARGE SCALE GENOMIC DNA]</scope>
    <source>
        <strain evidence="3 4">P124</strain>
    </source>
</reference>
<dbReference type="InterPro" id="IPR053175">
    <property type="entry name" value="DHMBA_Reg_Transcription_Factor"/>
</dbReference>
<dbReference type="Pfam" id="PF00172">
    <property type="entry name" value="Zn_clus"/>
    <property type="match status" value="1"/>
</dbReference>
<dbReference type="Proteomes" id="UP001305779">
    <property type="component" value="Unassembled WGS sequence"/>
</dbReference>
<dbReference type="PANTHER" id="PTHR38791">
    <property type="entry name" value="ZN(II)2CYS6 TRANSCRIPTION FACTOR (EUROFUNG)-RELATED-RELATED"/>
    <property type="match status" value="1"/>
</dbReference>
<comment type="caution">
    <text evidence="3">The sequence shown here is derived from an EMBL/GenBank/DDBJ whole genome shotgun (WGS) entry which is preliminary data.</text>
</comment>
<dbReference type="PROSITE" id="PS50048">
    <property type="entry name" value="ZN2_CY6_FUNGAL_2"/>
    <property type="match status" value="1"/>
</dbReference>
<dbReference type="Gene3D" id="4.10.240.10">
    <property type="entry name" value="Zn(2)-C6 fungal-type DNA-binding domain"/>
    <property type="match status" value="1"/>
</dbReference>
<accession>A0ABR0EYU2</accession>
<organism evidence="3 4">
    <name type="scientific">Zasmidium cellare</name>
    <name type="common">Wine cellar mold</name>
    <name type="synonym">Racodium cellare</name>
    <dbReference type="NCBI Taxonomy" id="395010"/>
    <lineage>
        <taxon>Eukaryota</taxon>
        <taxon>Fungi</taxon>
        <taxon>Dikarya</taxon>
        <taxon>Ascomycota</taxon>
        <taxon>Pezizomycotina</taxon>
        <taxon>Dothideomycetes</taxon>
        <taxon>Dothideomycetidae</taxon>
        <taxon>Mycosphaerellales</taxon>
        <taxon>Mycosphaerellaceae</taxon>
        <taxon>Zasmidium</taxon>
    </lineage>
</organism>
<dbReference type="SMART" id="SM00066">
    <property type="entry name" value="GAL4"/>
    <property type="match status" value="1"/>
</dbReference>
<dbReference type="InterPro" id="IPR036864">
    <property type="entry name" value="Zn2-C6_fun-type_DNA-bd_sf"/>
</dbReference>
<evidence type="ECO:0000256" key="1">
    <source>
        <dbReference type="ARBA" id="ARBA00023242"/>
    </source>
</evidence>
<name>A0ABR0EYU2_ZASCE</name>
<keyword evidence="4" id="KW-1185">Reference proteome</keyword>
<dbReference type="SUPFAM" id="SSF57701">
    <property type="entry name" value="Zn2/Cys6 DNA-binding domain"/>
    <property type="match status" value="1"/>
</dbReference>
<dbReference type="InterPro" id="IPR001138">
    <property type="entry name" value="Zn2Cys6_DnaBD"/>
</dbReference>
<keyword evidence="1" id="KW-0539">Nucleus</keyword>
<gene>
    <name evidence="3" type="ORF">PRZ48_000110</name>
</gene>
<dbReference type="EMBL" id="JAXOVC010000001">
    <property type="protein sequence ID" value="KAK4506380.1"/>
    <property type="molecule type" value="Genomic_DNA"/>
</dbReference>
<dbReference type="PANTHER" id="PTHR38791:SF5">
    <property type="entry name" value="TRANSCRIPTION FACTOR DBAG-RELATED"/>
    <property type="match status" value="1"/>
</dbReference>